<evidence type="ECO:0000313" key="2">
    <source>
        <dbReference type="EMBL" id="MBC5687524.1"/>
    </source>
</evidence>
<accession>A0A923RNK5</accession>
<dbReference type="EMBL" id="JACOPF010000001">
    <property type="protein sequence ID" value="MBC5687524.1"/>
    <property type="molecule type" value="Genomic_DNA"/>
</dbReference>
<feature type="transmembrane region" description="Helical" evidence="1">
    <location>
        <begin position="20"/>
        <end position="38"/>
    </location>
</feature>
<dbReference type="AlphaFoldDB" id="A0A923RNK5"/>
<organism evidence="2 3">
    <name type="scientific">Mediterraneibacter hominis</name>
    <dbReference type="NCBI Taxonomy" id="2763054"/>
    <lineage>
        <taxon>Bacteria</taxon>
        <taxon>Bacillati</taxon>
        <taxon>Bacillota</taxon>
        <taxon>Clostridia</taxon>
        <taxon>Lachnospirales</taxon>
        <taxon>Lachnospiraceae</taxon>
        <taxon>Mediterraneibacter</taxon>
    </lineage>
</organism>
<reference evidence="2" key="1">
    <citation type="submission" date="2020-08" db="EMBL/GenBank/DDBJ databases">
        <title>Genome public.</title>
        <authorList>
            <person name="Liu C."/>
            <person name="Sun Q."/>
        </authorList>
    </citation>
    <scope>NUCLEOTIDE SEQUENCE</scope>
    <source>
        <strain evidence="2">NSJ-55</strain>
    </source>
</reference>
<sequence>MLEELIITREKTITYLKKYWWILMICLILGGVLLGMGIRSNMNSDKNIESYEQKILPVKIDEENIQNIATSSIIGNCKTLLSIEDVQKEINDLLENEGEEIISNWNKILLEPIANSNFFILKIFNEKNLANTQMNAIISVLNEKMKNYRQETELIKIGGLERYVTQDENSPVLLKDVLIFFAVMLSGVFLVYVLMILDKHISSPEELRQALGKDEILQLSKKDSQLLKIWCTILNKKEKAILVLGNNIREIKIELEALNLDNLYITDFENYNKIVSKESTVKTYLIIKSMTTKKEELNVILQLNKLYDKQFNGWVYLKP</sequence>
<keyword evidence="3" id="KW-1185">Reference proteome</keyword>
<keyword evidence="1" id="KW-0812">Transmembrane</keyword>
<feature type="transmembrane region" description="Helical" evidence="1">
    <location>
        <begin position="177"/>
        <end position="197"/>
    </location>
</feature>
<gene>
    <name evidence="2" type="ORF">H8S37_01060</name>
</gene>
<dbReference type="Proteomes" id="UP000652477">
    <property type="component" value="Unassembled WGS sequence"/>
</dbReference>
<evidence type="ECO:0000313" key="3">
    <source>
        <dbReference type="Proteomes" id="UP000652477"/>
    </source>
</evidence>
<keyword evidence="1" id="KW-1133">Transmembrane helix</keyword>
<protein>
    <submittedName>
        <fullName evidence="2">Uncharacterized protein</fullName>
    </submittedName>
</protein>
<comment type="caution">
    <text evidence="2">The sequence shown here is derived from an EMBL/GenBank/DDBJ whole genome shotgun (WGS) entry which is preliminary data.</text>
</comment>
<keyword evidence="1" id="KW-0472">Membrane</keyword>
<proteinExistence type="predicted"/>
<evidence type="ECO:0000256" key="1">
    <source>
        <dbReference type="SAM" id="Phobius"/>
    </source>
</evidence>
<name>A0A923RNK5_9FIRM</name>
<dbReference type="RefSeq" id="WP_186874211.1">
    <property type="nucleotide sequence ID" value="NZ_JACOPF010000001.1"/>
</dbReference>